<dbReference type="Pfam" id="PF00440">
    <property type="entry name" value="TetR_N"/>
    <property type="match status" value="1"/>
</dbReference>
<accession>A0A5P1X2I6</accession>
<dbReference type="OrthoDB" id="9810250at2"/>
<evidence type="ECO:0000313" key="5">
    <source>
        <dbReference type="Proteomes" id="UP000325295"/>
    </source>
</evidence>
<dbReference type="Proteomes" id="UP000325295">
    <property type="component" value="Chromosome"/>
</dbReference>
<dbReference type="RefSeq" id="WP_150203173.1">
    <property type="nucleotide sequence ID" value="NZ_CAXYVY010000023.1"/>
</dbReference>
<reference evidence="4 5" key="1">
    <citation type="submission" date="2019-09" db="EMBL/GenBank/DDBJ databases">
        <title>Complete Genome Sequence of Lactobacillus nenjiangensis SH-Y15, isolated from sauerkraut.</title>
        <authorList>
            <person name="Yang H."/>
        </authorList>
    </citation>
    <scope>NUCLEOTIDE SEQUENCE [LARGE SCALE GENOMIC DNA]</scope>
    <source>
        <strain evidence="4 5">SH-Y15</strain>
    </source>
</reference>
<dbReference type="InterPro" id="IPR009057">
    <property type="entry name" value="Homeodomain-like_sf"/>
</dbReference>
<keyword evidence="1 2" id="KW-0238">DNA-binding</keyword>
<dbReference type="AlphaFoldDB" id="A0A5P1X2I6"/>
<dbReference type="SUPFAM" id="SSF46689">
    <property type="entry name" value="Homeodomain-like"/>
    <property type="match status" value="1"/>
</dbReference>
<protein>
    <submittedName>
        <fullName evidence="4">TetR/AcrR family transcriptional regulator</fullName>
    </submittedName>
</protein>
<name>A0A5P1X2I6_9LACO</name>
<feature type="DNA-binding region" description="H-T-H motif" evidence="2">
    <location>
        <begin position="30"/>
        <end position="49"/>
    </location>
</feature>
<dbReference type="InterPro" id="IPR001647">
    <property type="entry name" value="HTH_TetR"/>
</dbReference>
<dbReference type="PANTHER" id="PTHR43479:SF7">
    <property type="entry name" value="TETR-FAMILY TRANSCRIPTIONAL REGULATOR"/>
    <property type="match status" value="1"/>
</dbReference>
<evidence type="ECO:0000259" key="3">
    <source>
        <dbReference type="PROSITE" id="PS50977"/>
    </source>
</evidence>
<organism evidence="4 5">
    <name type="scientific">Paucilactobacillus nenjiangensis</name>
    <dbReference type="NCBI Taxonomy" id="1296540"/>
    <lineage>
        <taxon>Bacteria</taxon>
        <taxon>Bacillati</taxon>
        <taxon>Bacillota</taxon>
        <taxon>Bacilli</taxon>
        <taxon>Lactobacillales</taxon>
        <taxon>Lactobacillaceae</taxon>
        <taxon>Paucilactobacillus</taxon>
    </lineage>
</organism>
<gene>
    <name evidence="4" type="ORF">F0161_00795</name>
</gene>
<feature type="domain" description="HTH tetR-type" evidence="3">
    <location>
        <begin position="7"/>
        <end position="67"/>
    </location>
</feature>
<dbReference type="Gene3D" id="1.10.357.10">
    <property type="entry name" value="Tetracycline Repressor, domain 2"/>
    <property type="match status" value="1"/>
</dbReference>
<keyword evidence="5" id="KW-1185">Reference proteome</keyword>
<dbReference type="EMBL" id="CP043939">
    <property type="protein sequence ID" value="QER66548.1"/>
    <property type="molecule type" value="Genomic_DNA"/>
</dbReference>
<dbReference type="PROSITE" id="PS50977">
    <property type="entry name" value="HTH_TETR_2"/>
    <property type="match status" value="1"/>
</dbReference>
<dbReference type="PANTHER" id="PTHR43479">
    <property type="entry name" value="ACREF/ENVCD OPERON REPRESSOR-RELATED"/>
    <property type="match status" value="1"/>
</dbReference>
<evidence type="ECO:0000256" key="1">
    <source>
        <dbReference type="ARBA" id="ARBA00023125"/>
    </source>
</evidence>
<dbReference type="InterPro" id="IPR050624">
    <property type="entry name" value="HTH-type_Tx_Regulator"/>
</dbReference>
<dbReference type="KEGG" id="lnn:F0161_00795"/>
<evidence type="ECO:0000256" key="2">
    <source>
        <dbReference type="PROSITE-ProRule" id="PRU00335"/>
    </source>
</evidence>
<dbReference type="GO" id="GO:0003677">
    <property type="term" value="F:DNA binding"/>
    <property type="evidence" value="ECO:0007669"/>
    <property type="project" value="UniProtKB-UniRule"/>
</dbReference>
<sequence>MKDVRIYKTLRDIRQAFFQLLESDGFRKITIGKICEVALVSRSTFYSHYQDKYDLLEKLVDEYSALFNQLAKQRADAILTAQLNVLSVSEITNDLKKHQSEINTLLKVHEEGLDLHARWEQSLDTLWVEVSKSRIKQEVPLTFLSKISSSLIISYIEWTLASDEETDAPSKLMESIFTTIYK</sequence>
<evidence type="ECO:0000313" key="4">
    <source>
        <dbReference type="EMBL" id="QER66548.1"/>
    </source>
</evidence>
<proteinExistence type="predicted"/>